<dbReference type="SUPFAM" id="SSF49464">
    <property type="entry name" value="Carboxypeptidase regulatory domain-like"/>
    <property type="match status" value="1"/>
</dbReference>
<proteinExistence type="predicted"/>
<protein>
    <recommendedName>
        <fullName evidence="4">TonB-dependent receptor</fullName>
    </recommendedName>
</protein>
<dbReference type="RefSeq" id="WP_167182522.1">
    <property type="nucleotide sequence ID" value="NZ_JAASQL010000001.1"/>
</dbReference>
<dbReference type="SUPFAM" id="SSF56935">
    <property type="entry name" value="Porins"/>
    <property type="match status" value="1"/>
</dbReference>
<evidence type="ECO:0000313" key="3">
    <source>
        <dbReference type="Proteomes" id="UP000745859"/>
    </source>
</evidence>
<dbReference type="Proteomes" id="UP000745859">
    <property type="component" value="Unassembled WGS sequence"/>
</dbReference>
<reference evidence="2 3" key="1">
    <citation type="submission" date="2020-03" db="EMBL/GenBank/DDBJ databases">
        <title>Genomic Encyclopedia of Type Strains, Phase IV (KMG-IV): sequencing the most valuable type-strain genomes for metagenomic binning, comparative biology and taxonomic classification.</title>
        <authorList>
            <person name="Goeker M."/>
        </authorList>
    </citation>
    <scope>NUCLEOTIDE SEQUENCE [LARGE SCALE GENOMIC DNA]</scope>
    <source>
        <strain evidence="2 3">DSM 101599</strain>
    </source>
</reference>
<evidence type="ECO:0000256" key="1">
    <source>
        <dbReference type="SAM" id="MobiDB-lite"/>
    </source>
</evidence>
<accession>A0ABX0U6D7</accession>
<comment type="caution">
    <text evidence="2">The sequence shown here is derived from an EMBL/GenBank/DDBJ whole genome shotgun (WGS) entry which is preliminary data.</text>
</comment>
<evidence type="ECO:0008006" key="4">
    <source>
        <dbReference type="Google" id="ProtNLM"/>
    </source>
</evidence>
<dbReference type="InterPro" id="IPR008969">
    <property type="entry name" value="CarboxyPept-like_regulatory"/>
</dbReference>
<sequence length="898" mass="102654">MKKSILFLMLIVTAIGFSQVKVEGIVTDSLQQPMVLANIVAINQTTKILDSYSMTNDEGFYKLNLKPNTLYMLQVSYIGMKTKEFSLSTKETNLNQNVVLEADNQLDEVELVYEMPVQIKGDTLIYNADSFSNKTDRKLGDVLKKLPGVEVNDDGEIEVDGIAVRKIMVEGKDFFDGDSKLATQNIPSDALDKIEVLKNYDEVSQLKNVRNNDESIAINIRLKEGKKNFWFGDVTVGAGLDDRFLIRPKLFYYNPKYSVNIITDLNNIGEVPFTRRDYFKFTGGFRGSNRNSGTEFSVESTDIGFLTLQNNKAKSIDAKFAAGNFNYSPSKTWDLSGFAIYSGNKTDISQNSSKNYAEGFNQPDETTQSNTTQKSDLGLFKISSKYIPNSSNHLDIDLFAKISKQDEYNDFYSSVLQNIDENQAQNPFTLNQNLNYYHTLNEKNIFAVEVQNLIQDEDPFYQAILESNNDVFKFSEVLGLNNSQINYNLQQNKRVKTTKLDAKADYWYVLNDKSNINVTLGGMTSTQRFNSEIFQVLDNGDKYILDNTQNNISVTNDVTYHLKDAYAGLLYTLKTGIFTFRPGLSVHLYDTQNTQIGIDTQETFVRFLPSFNTLIQLKKSETLTIDYTMKNTFTDVNQLAEGFVFNNYNSLFSGNKELENSLTHNVSLRFFSMNMFNYTNIFARLNYSKRIDQIRNNTTPLNGSTNQTSSPFNSNFDDESISLNGRVEKTLWDIKGSLGANVSYSKFNQFIQDQVNVNESLTQTYNTKFNTNFDKAPNFEVGYSVKINQYNQGTGDTTFYTHSPFINMDAYFWDGFLFTTDYTYSNYQNQDRTLNKYNFLDASLSYQKEDSKWEYKLSATNLLNNKSLNTDNINSSYTSTSEYFVQPRYVVFSVKYNL</sequence>
<dbReference type="Gene3D" id="2.60.40.1120">
    <property type="entry name" value="Carboxypeptidase-like, regulatory domain"/>
    <property type="match status" value="1"/>
</dbReference>
<feature type="compositionally biased region" description="Polar residues" evidence="1">
    <location>
        <begin position="363"/>
        <end position="372"/>
    </location>
</feature>
<name>A0ABX0U6D7_9FLAO</name>
<dbReference type="EMBL" id="JAASQL010000001">
    <property type="protein sequence ID" value="NIJ43743.1"/>
    <property type="molecule type" value="Genomic_DNA"/>
</dbReference>
<organism evidence="2 3">
    <name type="scientific">Wenyingzhuangia heitensis</name>
    <dbReference type="NCBI Taxonomy" id="1487859"/>
    <lineage>
        <taxon>Bacteria</taxon>
        <taxon>Pseudomonadati</taxon>
        <taxon>Bacteroidota</taxon>
        <taxon>Flavobacteriia</taxon>
        <taxon>Flavobacteriales</taxon>
        <taxon>Flavobacteriaceae</taxon>
        <taxon>Wenyingzhuangia</taxon>
    </lineage>
</organism>
<feature type="region of interest" description="Disordered" evidence="1">
    <location>
        <begin position="352"/>
        <end position="372"/>
    </location>
</feature>
<dbReference type="Pfam" id="PF13715">
    <property type="entry name" value="CarbopepD_reg_2"/>
    <property type="match status" value="1"/>
</dbReference>
<keyword evidence="3" id="KW-1185">Reference proteome</keyword>
<gene>
    <name evidence="2" type="ORF">FHR24_000182</name>
</gene>
<evidence type="ECO:0000313" key="2">
    <source>
        <dbReference type="EMBL" id="NIJ43743.1"/>
    </source>
</evidence>